<comment type="similarity">
    <text evidence="6">In the C-terminal section; belongs to the APS kinase family.</text>
</comment>
<organism evidence="22 23">
    <name type="scientific">Alkalilimnicola ehrlichii (strain ATCC BAA-1101 / DSM 17681 / MLHE-1)</name>
    <dbReference type="NCBI Taxonomy" id="187272"/>
    <lineage>
        <taxon>Bacteria</taxon>
        <taxon>Pseudomonadati</taxon>
        <taxon>Pseudomonadota</taxon>
        <taxon>Gammaproteobacteria</taxon>
        <taxon>Chromatiales</taxon>
        <taxon>Ectothiorhodospiraceae</taxon>
        <taxon>Alkalilimnicola</taxon>
    </lineage>
</organism>
<dbReference type="InterPro" id="IPR044138">
    <property type="entry name" value="CysN_II"/>
</dbReference>
<dbReference type="GO" id="GO:0005524">
    <property type="term" value="F:ATP binding"/>
    <property type="evidence" value="ECO:0007669"/>
    <property type="project" value="UniProtKB-UniRule"/>
</dbReference>
<dbReference type="EMBL" id="CP000453">
    <property type="protein sequence ID" value="ABI57685.1"/>
    <property type="molecule type" value="Genomic_DNA"/>
</dbReference>
<dbReference type="GO" id="GO:0005525">
    <property type="term" value="F:GTP binding"/>
    <property type="evidence" value="ECO:0007669"/>
    <property type="project" value="UniProtKB-UniRule"/>
</dbReference>
<dbReference type="SUPFAM" id="SSF52540">
    <property type="entry name" value="P-loop containing nucleoside triphosphate hydrolases"/>
    <property type="match status" value="2"/>
</dbReference>
<evidence type="ECO:0000256" key="14">
    <source>
        <dbReference type="ARBA" id="ARBA00023134"/>
    </source>
</evidence>
<dbReference type="AlphaFoldDB" id="Q0A652"/>
<keyword evidence="15" id="KW-0511">Multifunctional enzyme</keyword>
<dbReference type="GO" id="GO:0004020">
    <property type="term" value="F:adenylylsulfate kinase activity"/>
    <property type="evidence" value="ECO:0007669"/>
    <property type="project" value="UniProtKB-UniRule"/>
</dbReference>
<dbReference type="InterPro" id="IPR054696">
    <property type="entry name" value="GTP-eEF1A_C"/>
</dbReference>
<dbReference type="InterPro" id="IPR009000">
    <property type="entry name" value="Transl_B-barrel_sf"/>
</dbReference>
<keyword evidence="12 20" id="KW-0418">Kinase</keyword>
<evidence type="ECO:0000256" key="10">
    <source>
        <dbReference type="ARBA" id="ARBA00022695"/>
    </source>
</evidence>
<keyword evidence="13 19" id="KW-0067">ATP-binding</keyword>
<dbReference type="InterPro" id="IPR041757">
    <property type="entry name" value="CysN_GTP-bd"/>
</dbReference>
<evidence type="ECO:0000256" key="13">
    <source>
        <dbReference type="ARBA" id="ARBA00022840"/>
    </source>
</evidence>
<dbReference type="GO" id="GO:0070814">
    <property type="term" value="P:hydrogen sulfide biosynthetic process"/>
    <property type="evidence" value="ECO:0007669"/>
    <property type="project" value="UniProtKB-UniRule"/>
</dbReference>
<dbReference type="PROSITE" id="PS51722">
    <property type="entry name" value="G_TR_2"/>
    <property type="match status" value="1"/>
</dbReference>
<dbReference type="PRINTS" id="PR00315">
    <property type="entry name" value="ELONGATNFCT"/>
</dbReference>
<dbReference type="InterPro" id="IPR044139">
    <property type="entry name" value="CysN_NoDQ_III"/>
</dbReference>
<evidence type="ECO:0000256" key="8">
    <source>
        <dbReference type="ARBA" id="ARBA00022458"/>
    </source>
</evidence>
<protein>
    <recommendedName>
        <fullName evidence="19 20">Multifunctional fusion protein</fullName>
    </recommendedName>
    <domain>
        <recommendedName>
            <fullName evidence="19">Sulfate adenylyltransferase subunit 1</fullName>
            <ecNumber evidence="19">2.7.7.4</ecNumber>
        </recommendedName>
        <alternativeName>
            <fullName evidence="19">ATP-sulfurylase large subunit</fullName>
        </alternativeName>
        <alternativeName>
            <fullName evidence="19">Sulfate adenylate transferase</fullName>
            <shortName evidence="19">SAT</shortName>
        </alternativeName>
    </domain>
    <domain>
        <recommendedName>
            <fullName evidence="20">Adenylyl-sulfate kinase</fullName>
            <ecNumber evidence="20">2.7.1.25</ecNumber>
        </recommendedName>
        <alternativeName>
            <fullName evidence="20">APS kinase</fullName>
        </alternativeName>
        <alternativeName>
            <fullName evidence="20">ATP adenosine-5'-phosphosulfate 3'-phosphotransferase</fullName>
        </alternativeName>
        <alternativeName>
            <fullName evidence="20">Adenosine-5'-phosphosulfate kinase</fullName>
        </alternativeName>
    </domain>
</protein>
<dbReference type="FunFam" id="2.40.30.10:FF:000027">
    <property type="entry name" value="Sulfate adenylyltransferase subunit 1"/>
    <property type="match status" value="1"/>
</dbReference>
<evidence type="ECO:0000256" key="17">
    <source>
        <dbReference type="ARBA" id="ARBA00055271"/>
    </source>
</evidence>
<reference evidence="23" key="1">
    <citation type="submission" date="2006-08" db="EMBL/GenBank/DDBJ databases">
        <title>Complete sequence of Alkalilimnicola ehrilichei MLHE-1.</title>
        <authorList>
            <person name="Copeland A."/>
            <person name="Lucas S."/>
            <person name="Lapidus A."/>
            <person name="Barry K."/>
            <person name="Detter J.C."/>
            <person name="Glavina del Rio T."/>
            <person name="Hammon N."/>
            <person name="Israni S."/>
            <person name="Dalin E."/>
            <person name="Tice H."/>
            <person name="Pitluck S."/>
            <person name="Sims D."/>
            <person name="Brettin T."/>
            <person name="Bruce D."/>
            <person name="Han C."/>
            <person name="Tapia R."/>
            <person name="Gilna P."/>
            <person name="Schmutz J."/>
            <person name="Larimer F."/>
            <person name="Land M."/>
            <person name="Hauser L."/>
            <person name="Kyrpides N."/>
            <person name="Mikhailova N."/>
            <person name="Oremland R.S."/>
            <person name="Hoeft S.E."/>
            <person name="Switzer-Blum J."/>
            <person name="Kulp T."/>
            <person name="King G."/>
            <person name="Tabita R."/>
            <person name="Witte B."/>
            <person name="Santini J.M."/>
            <person name="Basu P."/>
            <person name="Hollibaugh J.T."/>
            <person name="Xie G."/>
            <person name="Stolz J.F."/>
            <person name="Richardson P."/>
        </authorList>
    </citation>
    <scope>NUCLEOTIDE SEQUENCE [LARGE SCALE GENOMIC DNA]</scope>
    <source>
        <strain evidence="23">ATCC BAA-1101 / DSM 17681 / MLHE-1</strain>
    </source>
</reference>
<evidence type="ECO:0000256" key="9">
    <source>
        <dbReference type="ARBA" id="ARBA00022679"/>
    </source>
</evidence>
<dbReference type="InterPro" id="IPR000795">
    <property type="entry name" value="T_Tr_GTP-bd_dom"/>
</dbReference>
<dbReference type="NCBIfam" id="NF003478">
    <property type="entry name" value="PRK05124.1"/>
    <property type="match status" value="1"/>
</dbReference>
<dbReference type="CDD" id="cd04095">
    <property type="entry name" value="CysN_NoDQ_III"/>
    <property type="match status" value="1"/>
</dbReference>
<evidence type="ECO:0000256" key="16">
    <source>
        <dbReference type="ARBA" id="ARBA00049370"/>
    </source>
</evidence>
<evidence type="ECO:0000256" key="19">
    <source>
        <dbReference type="HAMAP-Rule" id="MF_00062"/>
    </source>
</evidence>
<dbReference type="CDD" id="cd02027">
    <property type="entry name" value="APSK"/>
    <property type="match status" value="1"/>
</dbReference>
<evidence type="ECO:0000259" key="21">
    <source>
        <dbReference type="PROSITE" id="PS51722"/>
    </source>
</evidence>
<comment type="catalytic activity">
    <reaction evidence="1 20">
        <text>adenosine 5'-phosphosulfate + ATP = 3'-phosphoadenylyl sulfate + ADP + H(+)</text>
        <dbReference type="Rhea" id="RHEA:24152"/>
        <dbReference type="ChEBI" id="CHEBI:15378"/>
        <dbReference type="ChEBI" id="CHEBI:30616"/>
        <dbReference type="ChEBI" id="CHEBI:58243"/>
        <dbReference type="ChEBI" id="CHEBI:58339"/>
        <dbReference type="ChEBI" id="CHEBI:456216"/>
        <dbReference type="EC" id="2.7.1.25"/>
    </reaction>
</comment>
<dbReference type="InterPro" id="IPR027417">
    <property type="entry name" value="P-loop_NTPase"/>
</dbReference>
<comment type="pathway">
    <text evidence="4 20">Sulfur metabolism; hydrogen sulfide biosynthesis; sulfite from sulfate: step 2/3.</text>
</comment>
<keyword evidence="8" id="KW-0536">Nodulation</keyword>
<dbReference type="eggNOG" id="COG2895">
    <property type="taxonomic scope" value="Bacteria"/>
</dbReference>
<dbReference type="GO" id="GO:0003924">
    <property type="term" value="F:GTPase activity"/>
    <property type="evidence" value="ECO:0007669"/>
    <property type="project" value="InterPro"/>
</dbReference>
<dbReference type="CDD" id="cd04166">
    <property type="entry name" value="CysN_ATPS"/>
    <property type="match status" value="1"/>
</dbReference>
<dbReference type="FunFam" id="3.40.50.300:FF:000212">
    <property type="entry name" value="Adenylyl-sulfate kinase"/>
    <property type="match status" value="1"/>
</dbReference>
<comment type="function">
    <text evidence="3 20">Catalyzes the synthesis of activated sulfate.</text>
</comment>
<dbReference type="RefSeq" id="WP_011630078.1">
    <property type="nucleotide sequence ID" value="NC_008340.1"/>
</dbReference>
<comment type="subunit">
    <text evidence="18">Heterodimer composed of CysD, the smaller subunit, and CysNC.</text>
</comment>
<dbReference type="GO" id="GO:0004781">
    <property type="term" value="F:sulfate adenylyltransferase (ATP) activity"/>
    <property type="evidence" value="ECO:0007669"/>
    <property type="project" value="UniProtKB-UniRule"/>
</dbReference>
<dbReference type="InterPro" id="IPR031157">
    <property type="entry name" value="G_TR_CS"/>
</dbReference>
<proteinExistence type="inferred from homology"/>
<comment type="function">
    <text evidence="17 19">With CysD forms the ATP sulfurylase (ATPS) that catalyzes the adenylation of sulfate producing adenosine 5'-phosphosulfate (APS) and diphosphate, the first enzymatic step in sulfur assimilation pathway. APS synthesis involves the formation of a high-energy phosphoric-sulfuric acid anhydride bond driven by GTP hydrolysis by CysN coupled to ATP hydrolysis by CysD.</text>
</comment>
<feature type="binding site" evidence="19">
    <location>
        <begin position="110"/>
        <end position="114"/>
    </location>
    <ligand>
        <name>GTP</name>
        <dbReference type="ChEBI" id="CHEBI:37565"/>
    </ligand>
</feature>
<sequence length="638" mass="71221">MSHASELIAQDIEAYLKQHEQKDLLRFITCGSVDDGKSTLIGRLLHDSQLIYEDQLAAIKRDSGKYGTTGDEVDLALLVDGLQSEREQGITIDVAYRYFSTEKRKFIIADTPGHEQYTRNMATGASTASLAIILVDARKGLQVQTRRHSFIVSLLGIRHVVLAVNKMDLVDYDQAVFDAICKDYQDFVKRLGIPDVHYVPVSALQGDNVVKPSTAMPWYDGPTMMHILETLPVAADRNFDEFRLPVQYVNRPNPDFRGFCGTIASGVVHPGDPVVALPSGKRSRVARIVTWEGDLAEAFPPQAVTLTLEDEIDVSRGDILASPDTVPTVSEAFDARIVWMAEQPMLPGRQYDIKLGTRLVPGTPTAVHHRIDVNSLEHQHAEELGLNEIGYCRVTLNQPVPFDAYERVADTGSFILIDRLTNVTVGAGMIVRPAERAVPEKSDDVVWQEPKISKQQRANQKTQRPAILWFTGLSGSGKSTLSNALEQRLYQLGYHSYLLDGDNIRHGLNGDLGFSREDRVENIRRIGEVARLFVDAGLLVVTAFISPFRADRAMVRELVEDGEFVEIFVDTPLEVCEQRDPKGLYAKARAGVIKEFTGIDSPYEPPEKPELHIRTAELSVDESVERIIAYLQDRHILR</sequence>
<dbReference type="OrthoDB" id="9804504at2"/>
<keyword evidence="9 19" id="KW-0808">Transferase</keyword>
<dbReference type="InterPro" id="IPR059117">
    <property type="entry name" value="APS_kinase_dom"/>
</dbReference>
<evidence type="ECO:0000256" key="11">
    <source>
        <dbReference type="ARBA" id="ARBA00022741"/>
    </source>
</evidence>
<comment type="similarity">
    <text evidence="7">In the N-terminal section; belongs to the TRAFAC class translation factor GTPase superfamily. Classic translation factor GTPase family. CysN/NodQ subfamily.</text>
</comment>
<evidence type="ECO:0000256" key="6">
    <source>
        <dbReference type="ARBA" id="ARBA00005438"/>
    </source>
</evidence>
<dbReference type="NCBIfam" id="TIGR02034">
    <property type="entry name" value="CysN"/>
    <property type="match status" value="1"/>
</dbReference>
<feature type="binding site" evidence="20">
    <location>
        <begin position="472"/>
        <end position="479"/>
    </location>
    <ligand>
        <name>ATP</name>
        <dbReference type="ChEBI" id="CHEBI:30616"/>
    </ligand>
</feature>
<evidence type="ECO:0000256" key="1">
    <source>
        <dbReference type="ARBA" id="ARBA00001823"/>
    </source>
</evidence>
<dbReference type="InterPro" id="IPR009001">
    <property type="entry name" value="Transl_elong_EF1A/Init_IF2_C"/>
</dbReference>
<evidence type="ECO:0000256" key="7">
    <source>
        <dbReference type="ARBA" id="ARBA00007237"/>
    </source>
</evidence>
<dbReference type="Pfam" id="PF22594">
    <property type="entry name" value="GTP-eEF1A_C"/>
    <property type="match status" value="1"/>
</dbReference>
<evidence type="ECO:0000256" key="15">
    <source>
        <dbReference type="ARBA" id="ARBA00023268"/>
    </source>
</evidence>
<dbReference type="FunFam" id="3.40.50.300:FF:000119">
    <property type="entry name" value="Sulfate adenylyltransferase subunit 1"/>
    <property type="match status" value="1"/>
</dbReference>
<keyword evidence="11 19" id="KW-0547">Nucleotide-binding</keyword>
<dbReference type="KEGG" id="aeh:Mlg_2345"/>
<comment type="pathway">
    <text evidence="5 19">Sulfur metabolism; hydrogen sulfide biosynthesis; sulfite from sulfate: step 1/3.</text>
</comment>
<evidence type="ECO:0000256" key="5">
    <source>
        <dbReference type="ARBA" id="ARBA00005048"/>
    </source>
</evidence>
<dbReference type="HOGENOM" id="CLU_007265_5_3_6"/>
<dbReference type="HAMAP" id="MF_00065">
    <property type="entry name" value="Adenylyl_sulf_kinase"/>
    <property type="match status" value="1"/>
</dbReference>
<dbReference type="SUPFAM" id="SSF50447">
    <property type="entry name" value="Translation proteins"/>
    <property type="match status" value="1"/>
</dbReference>
<dbReference type="InterPro" id="IPR050100">
    <property type="entry name" value="TRAFAC_GTPase_members"/>
</dbReference>
<dbReference type="EC" id="2.7.7.4" evidence="19"/>
<evidence type="ECO:0000256" key="3">
    <source>
        <dbReference type="ARBA" id="ARBA00002632"/>
    </source>
</evidence>
<comment type="function">
    <text evidence="2">APS kinase catalyzes the synthesis of activated sulfate.</text>
</comment>
<feature type="active site" description="Phosphoserine intermediate" evidence="20">
    <location>
        <position position="546"/>
    </location>
</feature>
<dbReference type="NCBIfam" id="TIGR00455">
    <property type="entry name" value="apsK"/>
    <property type="match status" value="1"/>
</dbReference>
<dbReference type="HAMAP" id="MF_00062">
    <property type="entry name" value="Sulf_adenylyltr_sub1"/>
    <property type="match status" value="1"/>
</dbReference>
<dbReference type="PANTHER" id="PTHR23115">
    <property type="entry name" value="TRANSLATION FACTOR"/>
    <property type="match status" value="1"/>
</dbReference>
<comment type="catalytic activity">
    <reaction evidence="16 19">
        <text>sulfate + ATP + H(+) = adenosine 5'-phosphosulfate + diphosphate</text>
        <dbReference type="Rhea" id="RHEA:18133"/>
        <dbReference type="ChEBI" id="CHEBI:15378"/>
        <dbReference type="ChEBI" id="CHEBI:16189"/>
        <dbReference type="ChEBI" id="CHEBI:30616"/>
        <dbReference type="ChEBI" id="CHEBI:33019"/>
        <dbReference type="ChEBI" id="CHEBI:58243"/>
        <dbReference type="EC" id="2.7.7.4"/>
    </reaction>
</comment>
<dbReference type="CDD" id="cd03695">
    <property type="entry name" value="CysN_NodQ_II"/>
    <property type="match status" value="1"/>
</dbReference>
<keyword evidence="14 19" id="KW-0342">GTP-binding</keyword>
<comment type="similarity">
    <text evidence="19">Belongs to the TRAFAC class translation factor GTPase superfamily. Classic translation factor GTPase family. CysN/NodQ subfamily.</text>
</comment>
<keyword evidence="20" id="KW-0597">Phosphoprotein</keyword>
<dbReference type="GO" id="GO:0000103">
    <property type="term" value="P:sulfate assimilation"/>
    <property type="evidence" value="ECO:0007669"/>
    <property type="project" value="UniProtKB-UniRule"/>
</dbReference>
<evidence type="ECO:0000313" key="23">
    <source>
        <dbReference type="Proteomes" id="UP000001962"/>
    </source>
</evidence>
<dbReference type="eggNOG" id="COG0529">
    <property type="taxonomic scope" value="Bacteria"/>
</dbReference>
<evidence type="ECO:0000313" key="22">
    <source>
        <dbReference type="EMBL" id="ABI57685.1"/>
    </source>
</evidence>
<dbReference type="Proteomes" id="UP000001962">
    <property type="component" value="Chromosome"/>
</dbReference>
<comment type="similarity">
    <text evidence="20">Belongs to the APS kinase family.</text>
</comment>
<dbReference type="InterPro" id="IPR002891">
    <property type="entry name" value="APS"/>
</dbReference>
<evidence type="ECO:0000256" key="4">
    <source>
        <dbReference type="ARBA" id="ARBA00004806"/>
    </source>
</evidence>
<dbReference type="InterPro" id="IPR011779">
    <property type="entry name" value="SO4_adenylTrfase_lsu"/>
</dbReference>
<dbReference type="InterPro" id="IPR005225">
    <property type="entry name" value="Small_GTP-bd"/>
</dbReference>
<evidence type="ECO:0000256" key="12">
    <source>
        <dbReference type="ARBA" id="ARBA00022777"/>
    </source>
</evidence>
<dbReference type="NCBIfam" id="TIGR00231">
    <property type="entry name" value="small_GTP"/>
    <property type="match status" value="1"/>
</dbReference>
<feature type="binding site" evidence="19">
    <location>
        <begin position="165"/>
        <end position="168"/>
    </location>
    <ligand>
        <name>GTP</name>
        <dbReference type="ChEBI" id="CHEBI:37565"/>
    </ligand>
</feature>
<dbReference type="Pfam" id="PF01583">
    <property type="entry name" value="APS_kinase"/>
    <property type="match status" value="1"/>
</dbReference>
<feature type="domain" description="Tr-type G" evidence="21">
    <location>
        <begin position="22"/>
        <end position="236"/>
    </location>
</feature>
<dbReference type="SUPFAM" id="SSF50465">
    <property type="entry name" value="EF-Tu/eEF-1alpha/eIF2-gamma C-terminal domain"/>
    <property type="match status" value="1"/>
</dbReference>
<keyword evidence="23" id="KW-1185">Reference proteome</keyword>
<feature type="binding site" evidence="19">
    <location>
        <begin position="31"/>
        <end position="38"/>
    </location>
    <ligand>
        <name>GTP</name>
        <dbReference type="ChEBI" id="CHEBI:37565"/>
    </ligand>
</feature>
<dbReference type="NCBIfam" id="NF003013">
    <property type="entry name" value="PRK03846.1"/>
    <property type="match status" value="1"/>
</dbReference>
<dbReference type="UniPathway" id="UPA00140">
    <property type="reaction ID" value="UER00204"/>
</dbReference>
<evidence type="ECO:0000256" key="2">
    <source>
        <dbReference type="ARBA" id="ARBA00002357"/>
    </source>
</evidence>
<accession>Q0A652</accession>
<dbReference type="Pfam" id="PF00009">
    <property type="entry name" value="GTP_EFTU"/>
    <property type="match status" value="1"/>
</dbReference>
<gene>
    <name evidence="19" type="primary">cysN</name>
    <name evidence="20" type="synonym">cysC</name>
    <name evidence="22" type="ordered locus">Mlg_2345</name>
</gene>
<dbReference type="PROSITE" id="PS00301">
    <property type="entry name" value="G_TR_1"/>
    <property type="match status" value="1"/>
</dbReference>
<evidence type="ECO:0000256" key="18">
    <source>
        <dbReference type="ARBA" id="ARBA00062688"/>
    </source>
</evidence>
<dbReference type="EC" id="2.7.1.25" evidence="20"/>
<name>Q0A652_ALKEH</name>
<evidence type="ECO:0000256" key="20">
    <source>
        <dbReference type="HAMAP-Rule" id="MF_00065"/>
    </source>
</evidence>
<keyword evidence="10 19" id="KW-0548">Nucleotidyltransferase</keyword>
<dbReference type="Gene3D" id="2.40.30.10">
    <property type="entry name" value="Translation factors"/>
    <property type="match status" value="2"/>
</dbReference>
<dbReference type="NCBIfam" id="NF004035">
    <property type="entry name" value="PRK05506.1"/>
    <property type="match status" value="1"/>
</dbReference>
<dbReference type="Gene3D" id="3.40.50.300">
    <property type="entry name" value="P-loop containing nucleotide triphosphate hydrolases"/>
    <property type="match status" value="2"/>
</dbReference>